<dbReference type="InterPro" id="IPR035994">
    <property type="entry name" value="Nucleoside_phosphorylase_sf"/>
</dbReference>
<dbReference type="CDD" id="cd17767">
    <property type="entry name" value="UP_EcUdp-like"/>
    <property type="match status" value="1"/>
</dbReference>
<evidence type="ECO:0000313" key="3">
    <source>
        <dbReference type="Proteomes" id="UP000224006"/>
    </source>
</evidence>
<evidence type="ECO:0000313" key="2">
    <source>
        <dbReference type="EMBL" id="PFH33965.1"/>
    </source>
</evidence>
<dbReference type="VEuPathDB" id="ToxoDB:BESB_071170"/>
<comment type="caution">
    <text evidence="2">The sequence shown here is derived from an EMBL/GenBank/DDBJ whole genome shotgun (WGS) entry which is preliminary data.</text>
</comment>
<dbReference type="SMR" id="A0A2A9M7J5"/>
<dbReference type="AlphaFoldDB" id="A0A2A9M7J5"/>
<evidence type="ECO:0000259" key="1">
    <source>
        <dbReference type="Pfam" id="PF01048"/>
    </source>
</evidence>
<dbReference type="InterPro" id="IPR000845">
    <property type="entry name" value="Nucleoside_phosphorylase_d"/>
</dbReference>
<dbReference type="GeneID" id="40312043"/>
<dbReference type="GO" id="GO:0004850">
    <property type="term" value="F:uridine phosphorylase activity"/>
    <property type="evidence" value="ECO:0007669"/>
    <property type="project" value="TreeGrafter"/>
</dbReference>
<dbReference type="GO" id="GO:0005829">
    <property type="term" value="C:cytosol"/>
    <property type="evidence" value="ECO:0007669"/>
    <property type="project" value="TreeGrafter"/>
</dbReference>
<reference evidence="2 3" key="1">
    <citation type="submission" date="2017-09" db="EMBL/GenBank/DDBJ databases">
        <title>Genome sequencing of Besnoitia besnoiti strain Bb-Ger1.</title>
        <authorList>
            <person name="Schares G."/>
            <person name="Venepally P."/>
            <person name="Lorenzi H.A."/>
        </authorList>
    </citation>
    <scope>NUCLEOTIDE SEQUENCE [LARGE SCALE GENOMIC DNA]</scope>
    <source>
        <strain evidence="2 3">Bb-Ger1</strain>
    </source>
</reference>
<keyword evidence="3" id="KW-1185">Reference proteome</keyword>
<dbReference type="OrthoDB" id="416752at2759"/>
<name>A0A2A9M7J5_BESBE</name>
<sequence length="251" mass="27457">MEGLEIQPHISLRKGQVEPVCIIVGDPARTEAIANMCEKKQELAFCREYRTFAVEYEGQRLTVISHGIGCPGCSICCEELIHLGAKVLIRAGTCGSLRPDTLKQGDICIPYGAANDAGYVRNILPEGFPCICSQHVFQTLMDTARELNIEAASGIAVTQDQFYQSPVVPSNLEMWAKVCDVVEMEMTSVLAVAHIRGVQAGGILAVDGSPLQWREGDYDPTGERTNKGKKNMIRIVLKAAAKLRREYATSN</sequence>
<dbReference type="SUPFAM" id="SSF53167">
    <property type="entry name" value="Purine and uridine phosphorylases"/>
    <property type="match status" value="1"/>
</dbReference>
<dbReference type="Pfam" id="PF01048">
    <property type="entry name" value="PNP_UDP_1"/>
    <property type="match status" value="1"/>
</dbReference>
<protein>
    <submittedName>
        <fullName evidence="2">Purine nucleoside phosphorylase</fullName>
    </submittedName>
</protein>
<feature type="domain" description="Nucleoside phosphorylase" evidence="1">
    <location>
        <begin position="19"/>
        <end position="239"/>
    </location>
</feature>
<dbReference type="PANTHER" id="PTHR43691:SF11">
    <property type="entry name" value="FI09636P-RELATED"/>
    <property type="match status" value="1"/>
</dbReference>
<accession>A0A2A9M7J5</accession>
<organism evidence="2 3">
    <name type="scientific">Besnoitia besnoiti</name>
    <name type="common">Apicomplexan protozoan</name>
    <dbReference type="NCBI Taxonomy" id="94643"/>
    <lineage>
        <taxon>Eukaryota</taxon>
        <taxon>Sar</taxon>
        <taxon>Alveolata</taxon>
        <taxon>Apicomplexa</taxon>
        <taxon>Conoidasida</taxon>
        <taxon>Coccidia</taxon>
        <taxon>Eucoccidiorida</taxon>
        <taxon>Eimeriorina</taxon>
        <taxon>Sarcocystidae</taxon>
        <taxon>Besnoitia</taxon>
    </lineage>
</organism>
<dbReference type="PANTHER" id="PTHR43691">
    <property type="entry name" value="URIDINE PHOSPHORYLASE"/>
    <property type="match status" value="1"/>
</dbReference>
<dbReference type="RefSeq" id="XP_029217974.1">
    <property type="nucleotide sequence ID" value="XM_029365490.1"/>
</dbReference>
<proteinExistence type="predicted"/>
<dbReference type="Gene3D" id="3.40.50.1580">
    <property type="entry name" value="Nucleoside phosphorylase domain"/>
    <property type="match status" value="1"/>
</dbReference>
<dbReference type="Proteomes" id="UP000224006">
    <property type="component" value="Unassembled WGS sequence"/>
</dbReference>
<dbReference type="KEGG" id="bbes:BESB_071170"/>
<dbReference type="GO" id="GO:0006218">
    <property type="term" value="P:uridine catabolic process"/>
    <property type="evidence" value="ECO:0007669"/>
    <property type="project" value="TreeGrafter"/>
</dbReference>
<dbReference type="EMBL" id="NWUJ01000007">
    <property type="protein sequence ID" value="PFH33965.1"/>
    <property type="molecule type" value="Genomic_DNA"/>
</dbReference>
<gene>
    <name evidence="2" type="ORF">BESB_071170</name>
</gene>